<dbReference type="InterPro" id="IPR002347">
    <property type="entry name" value="SDR_fam"/>
</dbReference>
<proteinExistence type="predicted"/>
<evidence type="ECO:0000313" key="1">
    <source>
        <dbReference type="EMBL" id="KAF1997554.1"/>
    </source>
</evidence>
<dbReference type="Pfam" id="PF13561">
    <property type="entry name" value="adh_short_C2"/>
    <property type="match status" value="1"/>
</dbReference>
<dbReference type="Gene3D" id="3.40.50.720">
    <property type="entry name" value="NAD(P)-binding Rossmann-like Domain"/>
    <property type="match status" value="1"/>
</dbReference>
<evidence type="ECO:0000313" key="2">
    <source>
        <dbReference type="Proteomes" id="UP000799779"/>
    </source>
</evidence>
<dbReference type="EMBL" id="ML977612">
    <property type="protein sequence ID" value="KAF1997554.1"/>
    <property type="molecule type" value="Genomic_DNA"/>
</dbReference>
<accession>A0A6A5W9K1</accession>
<protein>
    <submittedName>
        <fullName evidence="1">Uncharacterized protein</fullName>
    </submittedName>
</protein>
<gene>
    <name evidence="1" type="ORF">P154DRAFT_605478</name>
</gene>
<reference evidence="1" key="1">
    <citation type="journal article" date="2020" name="Stud. Mycol.">
        <title>101 Dothideomycetes genomes: a test case for predicting lifestyles and emergence of pathogens.</title>
        <authorList>
            <person name="Haridas S."/>
            <person name="Albert R."/>
            <person name="Binder M."/>
            <person name="Bloem J."/>
            <person name="Labutti K."/>
            <person name="Salamov A."/>
            <person name="Andreopoulos B."/>
            <person name="Baker S."/>
            <person name="Barry K."/>
            <person name="Bills G."/>
            <person name="Bluhm B."/>
            <person name="Cannon C."/>
            <person name="Castanera R."/>
            <person name="Culley D."/>
            <person name="Daum C."/>
            <person name="Ezra D."/>
            <person name="Gonzalez J."/>
            <person name="Henrissat B."/>
            <person name="Kuo A."/>
            <person name="Liang C."/>
            <person name="Lipzen A."/>
            <person name="Lutzoni F."/>
            <person name="Magnuson J."/>
            <person name="Mondo S."/>
            <person name="Nolan M."/>
            <person name="Ohm R."/>
            <person name="Pangilinan J."/>
            <person name="Park H.-J."/>
            <person name="Ramirez L."/>
            <person name="Alfaro M."/>
            <person name="Sun H."/>
            <person name="Tritt A."/>
            <person name="Yoshinaga Y."/>
            <person name="Zwiers L.-H."/>
            <person name="Turgeon B."/>
            <person name="Goodwin S."/>
            <person name="Spatafora J."/>
            <person name="Crous P."/>
            <person name="Grigoriev I."/>
        </authorList>
    </citation>
    <scope>NUCLEOTIDE SEQUENCE</scope>
    <source>
        <strain evidence="1">CBS 123094</strain>
    </source>
</reference>
<dbReference type="AlphaFoldDB" id="A0A6A5W9K1"/>
<sequence length="170" mass="19017">MEGADSFIAYLPEEESSAQDTKKMVEKRGGKCNLHQTDVRDKKNYQKLINDAVHQIGKIDIPVHNAAFQMTVKDTKGLDEYIKAACIYAPSSLTDSILLPYPPINATACKEVSILRQQFEDFLIRESLQSTQCPSLSLSLSLEVLMLFCCPEVMILAHRQTHTGRTSPLT</sequence>
<dbReference type="OrthoDB" id="47007at2759"/>
<organism evidence="1 2">
    <name type="scientific">Amniculicola lignicola CBS 123094</name>
    <dbReference type="NCBI Taxonomy" id="1392246"/>
    <lineage>
        <taxon>Eukaryota</taxon>
        <taxon>Fungi</taxon>
        <taxon>Dikarya</taxon>
        <taxon>Ascomycota</taxon>
        <taxon>Pezizomycotina</taxon>
        <taxon>Dothideomycetes</taxon>
        <taxon>Pleosporomycetidae</taxon>
        <taxon>Pleosporales</taxon>
        <taxon>Amniculicolaceae</taxon>
        <taxon>Amniculicola</taxon>
    </lineage>
</organism>
<dbReference type="SUPFAM" id="SSF51735">
    <property type="entry name" value="NAD(P)-binding Rossmann-fold domains"/>
    <property type="match status" value="1"/>
</dbReference>
<dbReference type="Proteomes" id="UP000799779">
    <property type="component" value="Unassembled WGS sequence"/>
</dbReference>
<keyword evidence="2" id="KW-1185">Reference proteome</keyword>
<name>A0A6A5W9K1_9PLEO</name>
<dbReference type="InterPro" id="IPR036291">
    <property type="entry name" value="NAD(P)-bd_dom_sf"/>
</dbReference>